<evidence type="ECO:0000259" key="6">
    <source>
        <dbReference type="PROSITE" id="PS50262"/>
    </source>
</evidence>
<keyword evidence="7" id="KW-1185">Reference proteome</keyword>
<accession>A0A0N4ZLQ2</accession>
<dbReference type="InterPro" id="IPR019425">
    <property type="entry name" value="7TM_GPCR_serpentine_rcpt_Srt"/>
</dbReference>
<keyword evidence="3 5" id="KW-1133">Transmembrane helix</keyword>
<protein>
    <submittedName>
        <fullName evidence="8">G_PROTEIN_RECEP_F1_2 domain-containing protein</fullName>
    </submittedName>
</protein>
<sequence length="334" mass="38488">MLNPLFFSSVKESYFNCIVEGKSLEDAKPNENFFFMSYIFLITGIIFIIVYIPCIAVMFKPEFLNTSCYKIMVFLAIIDVLTVLVNSVATGLFSIIDVRYCKNSYLILITGTFGLALWCATCFTTVLLAVNRVLDIRKSKFSYILFNGKKTIYWLLLATLYSLYFAIATNPLCFSADKMTWFFNPFMDYNFDTTELKYVDYGNISHTVNNFLIVILLVICYVIMFFSLYEESKRANVTNSTNKVMMRVQIQVFIICFFVFAAAALYVYMQFFVVSTIMTIVAQMLWSFAQGVGGFIYFIFNQKIRKAVFKMAFGNKNTQVISVSTTRRAKHDSK</sequence>
<reference evidence="8" key="1">
    <citation type="submission" date="2017-02" db="UniProtKB">
        <authorList>
            <consortium name="WormBaseParasite"/>
        </authorList>
    </citation>
    <scope>IDENTIFICATION</scope>
</reference>
<feature type="transmembrane region" description="Helical" evidence="5">
    <location>
        <begin position="277"/>
        <end position="300"/>
    </location>
</feature>
<evidence type="ECO:0000256" key="2">
    <source>
        <dbReference type="ARBA" id="ARBA00022692"/>
    </source>
</evidence>
<dbReference type="Pfam" id="PF10321">
    <property type="entry name" value="7TM_GPCR_Srt"/>
    <property type="match status" value="1"/>
</dbReference>
<organism evidence="7 8">
    <name type="scientific">Parastrongyloides trichosuri</name>
    <name type="common">Possum-specific nematode worm</name>
    <dbReference type="NCBI Taxonomy" id="131310"/>
    <lineage>
        <taxon>Eukaryota</taxon>
        <taxon>Metazoa</taxon>
        <taxon>Ecdysozoa</taxon>
        <taxon>Nematoda</taxon>
        <taxon>Chromadorea</taxon>
        <taxon>Rhabditida</taxon>
        <taxon>Tylenchina</taxon>
        <taxon>Panagrolaimomorpha</taxon>
        <taxon>Strongyloidoidea</taxon>
        <taxon>Strongyloididae</taxon>
        <taxon>Parastrongyloides</taxon>
    </lineage>
</organism>
<dbReference type="PROSITE" id="PS50262">
    <property type="entry name" value="G_PROTEIN_RECEP_F1_2"/>
    <property type="match status" value="1"/>
</dbReference>
<feature type="domain" description="G-protein coupled receptors family 1 profile" evidence="6">
    <location>
        <begin position="44"/>
        <end position="297"/>
    </location>
</feature>
<evidence type="ECO:0000313" key="8">
    <source>
        <dbReference type="WBParaSite" id="PTRK_0000942600.1"/>
    </source>
</evidence>
<dbReference type="WBParaSite" id="PTRK_0000942600.1">
    <property type="protein sequence ID" value="PTRK_0000942600.1"/>
    <property type="gene ID" value="PTRK_0000942600"/>
</dbReference>
<feature type="transmembrane region" description="Helical" evidence="5">
    <location>
        <begin position="105"/>
        <end position="130"/>
    </location>
</feature>
<dbReference type="AlphaFoldDB" id="A0A0N4ZLQ2"/>
<dbReference type="GO" id="GO:0016020">
    <property type="term" value="C:membrane"/>
    <property type="evidence" value="ECO:0007669"/>
    <property type="project" value="UniProtKB-SubCell"/>
</dbReference>
<dbReference type="SUPFAM" id="SSF81321">
    <property type="entry name" value="Family A G protein-coupled receptor-like"/>
    <property type="match status" value="1"/>
</dbReference>
<dbReference type="PANTHER" id="PTHR23021">
    <property type="entry name" value="SERPENTINE RECEPTOR, CLASS T"/>
    <property type="match status" value="1"/>
</dbReference>
<evidence type="ECO:0000256" key="5">
    <source>
        <dbReference type="SAM" id="Phobius"/>
    </source>
</evidence>
<feature type="transmembrane region" description="Helical" evidence="5">
    <location>
        <begin position="33"/>
        <end position="59"/>
    </location>
</feature>
<dbReference type="InterPro" id="IPR017452">
    <property type="entry name" value="GPCR_Rhodpsn_7TM"/>
</dbReference>
<evidence type="ECO:0000256" key="1">
    <source>
        <dbReference type="ARBA" id="ARBA00004370"/>
    </source>
</evidence>
<feature type="transmembrane region" description="Helical" evidence="5">
    <location>
        <begin position="211"/>
        <end position="229"/>
    </location>
</feature>
<evidence type="ECO:0000313" key="7">
    <source>
        <dbReference type="Proteomes" id="UP000038045"/>
    </source>
</evidence>
<dbReference type="STRING" id="131310.A0A0N4ZLQ2"/>
<keyword evidence="4 5" id="KW-0472">Membrane</keyword>
<dbReference type="Proteomes" id="UP000038045">
    <property type="component" value="Unplaced"/>
</dbReference>
<feature type="transmembrane region" description="Helical" evidence="5">
    <location>
        <begin position="151"/>
        <end position="169"/>
    </location>
</feature>
<proteinExistence type="predicted"/>
<keyword evidence="2 5" id="KW-0812">Transmembrane</keyword>
<dbReference type="Gene3D" id="1.20.1070.10">
    <property type="entry name" value="Rhodopsin 7-helix transmembrane proteins"/>
    <property type="match status" value="1"/>
</dbReference>
<feature type="transmembrane region" description="Helical" evidence="5">
    <location>
        <begin position="250"/>
        <end position="271"/>
    </location>
</feature>
<dbReference type="PANTHER" id="PTHR23021:SF11">
    <property type="entry name" value="SERPENTINE RECEPTOR, CLASS T"/>
    <property type="match status" value="1"/>
</dbReference>
<feature type="transmembrane region" description="Helical" evidence="5">
    <location>
        <begin position="71"/>
        <end position="93"/>
    </location>
</feature>
<evidence type="ECO:0000256" key="4">
    <source>
        <dbReference type="ARBA" id="ARBA00023136"/>
    </source>
</evidence>
<name>A0A0N4ZLQ2_PARTI</name>
<evidence type="ECO:0000256" key="3">
    <source>
        <dbReference type="ARBA" id="ARBA00022989"/>
    </source>
</evidence>
<comment type="subcellular location">
    <subcellularLocation>
        <location evidence="1">Membrane</location>
    </subcellularLocation>
</comment>